<comment type="caution">
    <text evidence="10">The sequence shown here is derived from an EMBL/GenBank/DDBJ whole genome shotgun (WGS) entry which is preliminary data.</text>
</comment>
<comment type="PTM">
    <text evidence="6">Binds 1 heme c group covalently per subunit.</text>
</comment>
<feature type="binding site" description="axial binding residue" evidence="7">
    <location>
        <position position="96"/>
    </location>
    <ligand>
        <name>heme c</name>
        <dbReference type="ChEBI" id="CHEBI:61717"/>
    </ligand>
    <ligandPart>
        <name>Fe</name>
        <dbReference type="ChEBI" id="CHEBI:18248"/>
    </ligandPart>
</feature>
<keyword evidence="4" id="KW-0249">Electron transport</keyword>
<dbReference type="SUPFAM" id="SSF46626">
    <property type="entry name" value="Cytochrome c"/>
    <property type="match status" value="1"/>
</dbReference>
<dbReference type="GO" id="GO:0016020">
    <property type="term" value="C:membrane"/>
    <property type="evidence" value="ECO:0007669"/>
    <property type="project" value="InterPro"/>
</dbReference>
<name>A0A556PTM6_9BACI</name>
<dbReference type="PIRSF" id="PIRSF000025">
    <property type="entry name" value="Cytc_Bsub_c550"/>
    <property type="match status" value="1"/>
</dbReference>
<dbReference type="RefSeq" id="WP_144087490.1">
    <property type="nucleotide sequence ID" value="NZ_VMHE01000001.1"/>
</dbReference>
<evidence type="ECO:0000256" key="1">
    <source>
        <dbReference type="ARBA" id="ARBA00022448"/>
    </source>
</evidence>
<dbReference type="PANTHER" id="PTHR37823:SF2">
    <property type="entry name" value="CYTOCHROME C-550"/>
    <property type="match status" value="1"/>
</dbReference>
<proteinExistence type="predicted"/>
<evidence type="ECO:0000256" key="4">
    <source>
        <dbReference type="ARBA" id="ARBA00022982"/>
    </source>
</evidence>
<feature type="binding site" description="covalent" evidence="6">
    <location>
        <position position="60"/>
    </location>
    <ligand>
        <name>heme c</name>
        <dbReference type="ChEBI" id="CHEBI:61717"/>
    </ligand>
</feature>
<dbReference type="InterPro" id="IPR051811">
    <property type="entry name" value="Cytochrome_c550/c551-like"/>
</dbReference>
<evidence type="ECO:0000256" key="8">
    <source>
        <dbReference type="SAM" id="Phobius"/>
    </source>
</evidence>
<dbReference type="Proteomes" id="UP000316425">
    <property type="component" value="Unassembled WGS sequence"/>
</dbReference>
<keyword evidence="2 6" id="KW-0349">Heme</keyword>
<dbReference type="PROSITE" id="PS51007">
    <property type="entry name" value="CYTC"/>
    <property type="match status" value="1"/>
</dbReference>
<organism evidence="10 11">
    <name type="scientific">Allobacillus salarius</name>
    <dbReference type="NCBI Taxonomy" id="1955272"/>
    <lineage>
        <taxon>Bacteria</taxon>
        <taxon>Bacillati</taxon>
        <taxon>Bacillota</taxon>
        <taxon>Bacilli</taxon>
        <taxon>Bacillales</taxon>
        <taxon>Bacillaceae</taxon>
        <taxon>Allobacillus</taxon>
    </lineage>
</organism>
<dbReference type="AlphaFoldDB" id="A0A556PTM6"/>
<dbReference type="InterPro" id="IPR009056">
    <property type="entry name" value="Cyt_c-like_dom"/>
</dbReference>
<reference evidence="10 11" key="1">
    <citation type="submission" date="2019-07" db="EMBL/GenBank/DDBJ databases">
        <title>Allobacillus sp. nov. SKP isolated from shrimp paste of Euphausiacea.</title>
        <authorList>
            <person name="Kanchanasin P."/>
            <person name="Tanasupawat S."/>
            <person name="Shi W."/>
            <person name="Wu L."/>
            <person name="Ma J."/>
        </authorList>
    </citation>
    <scope>NUCLEOTIDE SEQUENCE [LARGE SCALE GENOMIC DNA]</scope>
    <source>
        <strain evidence="10 11">SKP4-8</strain>
    </source>
</reference>
<feature type="binding site" description="covalent" evidence="6">
    <location>
        <position position="57"/>
    </location>
    <ligand>
        <name>heme c</name>
        <dbReference type="ChEBI" id="CHEBI:61717"/>
    </ligand>
</feature>
<evidence type="ECO:0000256" key="3">
    <source>
        <dbReference type="ARBA" id="ARBA00022723"/>
    </source>
</evidence>
<dbReference type="PANTHER" id="PTHR37823">
    <property type="entry name" value="CYTOCHROME C-553-LIKE"/>
    <property type="match status" value="1"/>
</dbReference>
<feature type="transmembrane region" description="Helical" evidence="8">
    <location>
        <begin position="6"/>
        <end position="26"/>
    </location>
</feature>
<dbReference type="Gene3D" id="1.10.760.10">
    <property type="entry name" value="Cytochrome c-like domain"/>
    <property type="match status" value="1"/>
</dbReference>
<gene>
    <name evidence="10" type="ORF">FPQ13_01305</name>
</gene>
<keyword evidence="3 7" id="KW-0479">Metal-binding</keyword>
<keyword evidence="8" id="KW-1133">Transmembrane helix</keyword>
<keyword evidence="8" id="KW-0472">Membrane</keyword>
<accession>A0A556PTM6</accession>
<evidence type="ECO:0000259" key="9">
    <source>
        <dbReference type="PROSITE" id="PS51007"/>
    </source>
</evidence>
<keyword evidence="11" id="KW-1185">Reference proteome</keyword>
<dbReference type="NCBIfam" id="NF045773">
    <property type="entry name" value="cytochro_C550"/>
    <property type="match status" value="1"/>
</dbReference>
<dbReference type="GO" id="GO:0020037">
    <property type="term" value="F:heme binding"/>
    <property type="evidence" value="ECO:0007669"/>
    <property type="project" value="InterPro"/>
</dbReference>
<feature type="binding site" description="axial binding residue" evidence="7">
    <location>
        <position position="61"/>
    </location>
    <ligand>
        <name>heme c</name>
        <dbReference type="ChEBI" id="CHEBI:61717"/>
    </ligand>
    <ligandPart>
        <name>Fe</name>
        <dbReference type="ChEBI" id="CHEBI:18248"/>
    </ligandPart>
</feature>
<evidence type="ECO:0000313" key="10">
    <source>
        <dbReference type="EMBL" id="TSJ67731.1"/>
    </source>
</evidence>
<dbReference type="InterPro" id="IPR054780">
    <property type="entry name" value="Cytochro_C550_firm"/>
</dbReference>
<dbReference type="InterPro" id="IPR036909">
    <property type="entry name" value="Cyt_c-like_dom_sf"/>
</dbReference>
<keyword evidence="5 7" id="KW-0408">Iron</keyword>
<evidence type="ECO:0000256" key="5">
    <source>
        <dbReference type="ARBA" id="ARBA00023004"/>
    </source>
</evidence>
<dbReference type="Pfam" id="PF13442">
    <property type="entry name" value="Cytochrome_CBB3"/>
    <property type="match status" value="1"/>
</dbReference>
<dbReference type="InterPro" id="IPR012218">
    <property type="entry name" value="Cyt_c_BACSU-c550-type"/>
</dbReference>
<evidence type="ECO:0000256" key="7">
    <source>
        <dbReference type="PIRSR" id="PIRSR000025-2"/>
    </source>
</evidence>
<dbReference type="EMBL" id="VMHE01000001">
    <property type="protein sequence ID" value="TSJ67731.1"/>
    <property type="molecule type" value="Genomic_DNA"/>
</dbReference>
<evidence type="ECO:0000256" key="2">
    <source>
        <dbReference type="ARBA" id="ARBA00022617"/>
    </source>
</evidence>
<evidence type="ECO:0000256" key="6">
    <source>
        <dbReference type="PIRSR" id="PIRSR000025-1"/>
    </source>
</evidence>
<keyword evidence="8" id="KW-0812">Transmembrane</keyword>
<keyword evidence="1" id="KW-0813">Transport</keyword>
<evidence type="ECO:0000313" key="11">
    <source>
        <dbReference type="Proteomes" id="UP000316425"/>
    </source>
</evidence>
<sequence>MKRNAAAPYYVIGIIGILAMIIMGGVGMAQMNNAEGEGEESSEQTDLAPEDIYSQNCMSCHGGELEGGMGPALTDVGDKYDASEIVEIIKNGKGQMPAINLDQSNAEKLAEWLVDGAGK</sequence>
<feature type="domain" description="Cytochrome c" evidence="9">
    <location>
        <begin position="44"/>
        <end position="117"/>
    </location>
</feature>
<dbReference type="OrthoDB" id="7933886at2"/>
<dbReference type="GO" id="GO:0005506">
    <property type="term" value="F:iron ion binding"/>
    <property type="evidence" value="ECO:0007669"/>
    <property type="project" value="InterPro"/>
</dbReference>
<protein>
    <submittedName>
        <fullName evidence="10">Cytochrome c</fullName>
    </submittedName>
</protein>
<dbReference type="GO" id="GO:0009055">
    <property type="term" value="F:electron transfer activity"/>
    <property type="evidence" value="ECO:0007669"/>
    <property type="project" value="InterPro"/>
</dbReference>